<name>A0A183BRM6_GLOPA</name>
<accession>A0A183BRM6</accession>
<protein>
    <submittedName>
        <fullName evidence="3">Uncharacterized protein</fullName>
    </submittedName>
</protein>
<evidence type="ECO:0000256" key="1">
    <source>
        <dbReference type="SAM" id="MobiDB-lite"/>
    </source>
</evidence>
<evidence type="ECO:0000313" key="3">
    <source>
        <dbReference type="WBParaSite" id="GPLIN_000326200"/>
    </source>
</evidence>
<evidence type="ECO:0000313" key="2">
    <source>
        <dbReference type="Proteomes" id="UP000050741"/>
    </source>
</evidence>
<keyword evidence="2" id="KW-1185">Reference proteome</keyword>
<reference evidence="3" key="2">
    <citation type="submission" date="2016-06" db="UniProtKB">
        <authorList>
            <consortium name="WormBaseParasite"/>
        </authorList>
    </citation>
    <scope>IDENTIFICATION</scope>
</reference>
<dbReference type="WBParaSite" id="GPLIN_000326200">
    <property type="protein sequence ID" value="GPLIN_000326200"/>
    <property type="gene ID" value="GPLIN_000326200"/>
</dbReference>
<dbReference type="Proteomes" id="UP000050741">
    <property type="component" value="Unassembled WGS sequence"/>
</dbReference>
<proteinExistence type="predicted"/>
<sequence length="134" mass="14705">MCEMSSVRNKLRWKKVAQMSLESGGGHRTCRLSPGPNIGIGTLFLNIRQCPVPSTRPPIASELTPSPVQYPHRHPTSHHYPQLSTTVHFDCKSPLMIPAQDFDQHNPTAGATAELASSATGNALFFFHISNQTN</sequence>
<organism evidence="2 3">
    <name type="scientific">Globodera pallida</name>
    <name type="common">Potato cyst nematode worm</name>
    <name type="synonym">Heterodera pallida</name>
    <dbReference type="NCBI Taxonomy" id="36090"/>
    <lineage>
        <taxon>Eukaryota</taxon>
        <taxon>Metazoa</taxon>
        <taxon>Ecdysozoa</taxon>
        <taxon>Nematoda</taxon>
        <taxon>Chromadorea</taxon>
        <taxon>Rhabditida</taxon>
        <taxon>Tylenchina</taxon>
        <taxon>Tylenchomorpha</taxon>
        <taxon>Tylenchoidea</taxon>
        <taxon>Heteroderidae</taxon>
        <taxon>Heteroderinae</taxon>
        <taxon>Globodera</taxon>
    </lineage>
</organism>
<feature type="region of interest" description="Disordered" evidence="1">
    <location>
        <begin position="56"/>
        <end position="77"/>
    </location>
</feature>
<reference evidence="2" key="1">
    <citation type="submission" date="2014-05" db="EMBL/GenBank/DDBJ databases">
        <title>The genome and life-stage specific transcriptomes of Globodera pallida elucidate key aspects of plant parasitism by a cyst nematode.</title>
        <authorList>
            <person name="Cotton J.A."/>
            <person name="Lilley C.J."/>
            <person name="Jones L.M."/>
            <person name="Kikuchi T."/>
            <person name="Reid A.J."/>
            <person name="Thorpe P."/>
            <person name="Tsai I.J."/>
            <person name="Beasley H."/>
            <person name="Blok V."/>
            <person name="Cock P.J.A."/>
            <person name="Van den Akker S.E."/>
            <person name="Holroyd N."/>
            <person name="Hunt M."/>
            <person name="Mantelin S."/>
            <person name="Naghra H."/>
            <person name="Pain A."/>
            <person name="Palomares-Rius J.E."/>
            <person name="Zarowiecki M."/>
            <person name="Berriman M."/>
            <person name="Jones J.T."/>
            <person name="Urwin P.E."/>
        </authorList>
    </citation>
    <scope>NUCLEOTIDE SEQUENCE [LARGE SCALE GENOMIC DNA]</scope>
    <source>
        <strain evidence="2">Lindley</strain>
    </source>
</reference>
<dbReference type="AlphaFoldDB" id="A0A183BRM6"/>